<evidence type="ECO:0000256" key="6">
    <source>
        <dbReference type="ARBA" id="ARBA00022603"/>
    </source>
</evidence>
<dbReference type="Gene3D" id="3.40.50.150">
    <property type="entry name" value="Vaccinia Virus protein VP39"/>
    <property type="match status" value="1"/>
</dbReference>
<feature type="binding site" evidence="13">
    <location>
        <position position="305"/>
    </location>
    <ligand>
        <name>S-adenosyl-L-methionine</name>
        <dbReference type="ChEBI" id="CHEBI:59789"/>
    </ligand>
</feature>
<dbReference type="InterPro" id="IPR004573">
    <property type="entry name" value="rRNA_ssu_MeTfrase_B"/>
</dbReference>
<keyword evidence="6 13" id="KW-0489">Methyltransferase</keyword>
<comment type="function">
    <text evidence="1">Specifically methylates the cytosine at position 967 (m5C967) of 16S rRNA.</text>
</comment>
<dbReference type="AlphaFoldDB" id="A0A6P1MEF2"/>
<keyword evidence="5" id="KW-0698">rRNA processing</keyword>
<evidence type="ECO:0000256" key="11">
    <source>
        <dbReference type="ARBA" id="ARBA00031088"/>
    </source>
</evidence>
<evidence type="ECO:0000313" key="15">
    <source>
        <dbReference type="EMBL" id="QHI69465.1"/>
    </source>
</evidence>
<feature type="binding site" evidence="13">
    <location>
        <position position="323"/>
    </location>
    <ligand>
        <name>S-adenosyl-L-methionine</name>
        <dbReference type="ChEBI" id="CHEBI:59789"/>
    </ligand>
</feature>
<evidence type="ECO:0000256" key="12">
    <source>
        <dbReference type="ARBA" id="ARBA00047283"/>
    </source>
</evidence>
<dbReference type="PRINTS" id="PR02008">
    <property type="entry name" value="RCMTFAMILY"/>
</dbReference>
<dbReference type="InterPro" id="IPR023267">
    <property type="entry name" value="RCMT"/>
</dbReference>
<dbReference type="GO" id="GO:0003723">
    <property type="term" value="F:RNA binding"/>
    <property type="evidence" value="ECO:0007669"/>
    <property type="project" value="UniProtKB-UniRule"/>
</dbReference>
<evidence type="ECO:0000256" key="2">
    <source>
        <dbReference type="ARBA" id="ARBA00004496"/>
    </source>
</evidence>
<dbReference type="KEGG" id="taer:GT409_08360"/>
<sequence length="425" mass="48387">MRKENSRVVAARIIARWMEKGEFPDRQLADVKQDRGFITELVYGVVRRKLTLEYIEQKFVHRRPENLILAALHVGVYQLCFMDNVEEFAAINESVGVIKASRHRDAARAAGMVNAVLRNVQDEKEAILKNLERQDDDIRTSHPEPLVYRWRKQYGERDTRRLCEWNNIPPETIIRVETTKVTPSNFMKELELAGIDAKPHPFQCLETFITLPRGVPVFKVPGYDQGWFTVQDPATSASVELLDPMPGESILDACAAPGGKTAMIAGMMEGEGELVAMDVHDDRLETLRDTVKRTGWNFIEIVKGDAGRGFPASGKTFDAVLLDVPCMNTGVLRRRADARWRFTRDRIEMLKKTQWKILTAMSKSVKPGGRLVYSTCSLEQEENEELVSRWVRENKDWRLAKAKRLFPPKSGTDGAYAALLVRARD</sequence>
<reference evidence="15 16" key="1">
    <citation type="submission" date="2020-01" db="EMBL/GenBank/DDBJ databases">
        <title>Ponticoccus aerotolerans gen. nov., sp. nov., an anaerobic bacterium and proposal of Ponticoccusceae fam. nov., Ponticoccusles ord. nov. and Ponticoccuse classis nov. in the phylum Kiritimatiellaeota.</title>
        <authorList>
            <person name="Zhou L.Y."/>
            <person name="Du Z.J."/>
        </authorList>
    </citation>
    <scope>NUCLEOTIDE SEQUENCE [LARGE SCALE GENOMIC DNA]</scope>
    <source>
        <strain evidence="15 16">S-5007</strain>
    </source>
</reference>
<dbReference type="GO" id="GO:0006355">
    <property type="term" value="P:regulation of DNA-templated transcription"/>
    <property type="evidence" value="ECO:0007669"/>
    <property type="project" value="InterPro"/>
</dbReference>
<dbReference type="Pfam" id="PF22458">
    <property type="entry name" value="RsmF-B_ferredox"/>
    <property type="match status" value="1"/>
</dbReference>
<dbReference type="GO" id="GO:0005737">
    <property type="term" value="C:cytoplasm"/>
    <property type="evidence" value="ECO:0007669"/>
    <property type="project" value="UniProtKB-SubCell"/>
</dbReference>
<dbReference type="InterPro" id="IPR029063">
    <property type="entry name" value="SAM-dependent_MTases_sf"/>
</dbReference>
<dbReference type="InterPro" id="IPR006027">
    <property type="entry name" value="NusB_RsmB_TIM44"/>
</dbReference>
<evidence type="ECO:0000256" key="7">
    <source>
        <dbReference type="ARBA" id="ARBA00022679"/>
    </source>
</evidence>
<dbReference type="RefSeq" id="WP_160628647.1">
    <property type="nucleotide sequence ID" value="NZ_CP047593.1"/>
</dbReference>
<dbReference type="Proteomes" id="UP000464954">
    <property type="component" value="Chromosome"/>
</dbReference>
<dbReference type="InterPro" id="IPR054728">
    <property type="entry name" value="RsmB-like_ferredoxin"/>
</dbReference>
<feature type="domain" description="SAM-dependent MTase RsmB/NOP-type" evidence="14">
    <location>
        <begin position="162"/>
        <end position="425"/>
    </location>
</feature>
<evidence type="ECO:0000256" key="1">
    <source>
        <dbReference type="ARBA" id="ARBA00002724"/>
    </source>
</evidence>
<dbReference type="Gene3D" id="1.10.940.10">
    <property type="entry name" value="NusB-like"/>
    <property type="match status" value="1"/>
</dbReference>
<feature type="binding site" evidence="13">
    <location>
        <position position="278"/>
    </location>
    <ligand>
        <name>S-adenosyl-L-methionine</name>
        <dbReference type="ChEBI" id="CHEBI:59789"/>
    </ligand>
</feature>
<dbReference type="Pfam" id="PF01029">
    <property type="entry name" value="NusB"/>
    <property type="match status" value="1"/>
</dbReference>
<keyword evidence="8 13" id="KW-0949">S-adenosyl-L-methionine</keyword>
<dbReference type="CDD" id="cd02440">
    <property type="entry name" value="AdoMet_MTases"/>
    <property type="match status" value="1"/>
</dbReference>
<organism evidence="15 16">
    <name type="scientific">Tichowtungia aerotolerans</name>
    <dbReference type="NCBI Taxonomy" id="2697043"/>
    <lineage>
        <taxon>Bacteria</taxon>
        <taxon>Pseudomonadati</taxon>
        <taxon>Kiritimatiellota</taxon>
        <taxon>Tichowtungiia</taxon>
        <taxon>Tichowtungiales</taxon>
        <taxon>Tichowtungiaceae</taxon>
        <taxon>Tichowtungia</taxon>
    </lineage>
</organism>
<comment type="catalytic activity">
    <reaction evidence="12">
        <text>cytidine(967) in 16S rRNA + S-adenosyl-L-methionine = 5-methylcytidine(967) in 16S rRNA + S-adenosyl-L-homocysteine + H(+)</text>
        <dbReference type="Rhea" id="RHEA:42748"/>
        <dbReference type="Rhea" id="RHEA-COMP:10219"/>
        <dbReference type="Rhea" id="RHEA-COMP:10220"/>
        <dbReference type="ChEBI" id="CHEBI:15378"/>
        <dbReference type="ChEBI" id="CHEBI:57856"/>
        <dbReference type="ChEBI" id="CHEBI:59789"/>
        <dbReference type="ChEBI" id="CHEBI:74483"/>
        <dbReference type="ChEBI" id="CHEBI:82748"/>
        <dbReference type="EC" id="2.1.1.176"/>
    </reaction>
</comment>
<dbReference type="Pfam" id="PF01189">
    <property type="entry name" value="Methyltr_RsmB-F"/>
    <property type="match status" value="1"/>
</dbReference>
<evidence type="ECO:0000259" key="14">
    <source>
        <dbReference type="PROSITE" id="PS51686"/>
    </source>
</evidence>
<keyword evidence="4" id="KW-0963">Cytoplasm</keyword>
<dbReference type="NCBIfam" id="NF011494">
    <property type="entry name" value="PRK14902.1"/>
    <property type="match status" value="1"/>
</dbReference>
<dbReference type="PROSITE" id="PS51686">
    <property type="entry name" value="SAM_MT_RSMB_NOP"/>
    <property type="match status" value="1"/>
</dbReference>
<comment type="subcellular location">
    <subcellularLocation>
        <location evidence="2">Cytoplasm</location>
    </subcellularLocation>
</comment>
<keyword evidence="7 13" id="KW-0808">Transferase</keyword>
<dbReference type="SUPFAM" id="SSF48013">
    <property type="entry name" value="NusB-like"/>
    <property type="match status" value="1"/>
</dbReference>
<evidence type="ECO:0000256" key="3">
    <source>
        <dbReference type="ARBA" id="ARBA00012140"/>
    </source>
</evidence>
<evidence type="ECO:0000256" key="4">
    <source>
        <dbReference type="ARBA" id="ARBA00022490"/>
    </source>
</evidence>
<dbReference type="GO" id="GO:0008649">
    <property type="term" value="F:rRNA methyltransferase activity"/>
    <property type="evidence" value="ECO:0007669"/>
    <property type="project" value="InterPro"/>
</dbReference>
<dbReference type="InterPro" id="IPR035926">
    <property type="entry name" value="NusB-like_sf"/>
</dbReference>
<evidence type="ECO:0000256" key="5">
    <source>
        <dbReference type="ARBA" id="ARBA00022552"/>
    </source>
</evidence>
<dbReference type="PANTHER" id="PTHR22807">
    <property type="entry name" value="NOP2 YEAST -RELATED NOL1/NOP2/FMU SUN DOMAIN-CONTAINING"/>
    <property type="match status" value="1"/>
</dbReference>
<dbReference type="NCBIfam" id="TIGR00563">
    <property type="entry name" value="rsmB"/>
    <property type="match status" value="1"/>
</dbReference>
<comment type="similarity">
    <text evidence="13">Belongs to the class I-like SAM-binding methyltransferase superfamily. RsmB/NOP family.</text>
</comment>
<evidence type="ECO:0000256" key="9">
    <source>
        <dbReference type="ARBA" id="ARBA00022884"/>
    </source>
</evidence>
<dbReference type="EC" id="2.1.1.176" evidence="3"/>
<gene>
    <name evidence="15" type="primary">rsmB</name>
    <name evidence="15" type="ORF">GT409_08360</name>
</gene>
<keyword evidence="9 13" id="KW-0694">RNA-binding</keyword>
<dbReference type="PANTHER" id="PTHR22807:SF53">
    <property type="entry name" value="RIBOSOMAL RNA SMALL SUBUNIT METHYLTRANSFERASE B-RELATED"/>
    <property type="match status" value="1"/>
</dbReference>
<evidence type="ECO:0000256" key="8">
    <source>
        <dbReference type="ARBA" id="ARBA00022691"/>
    </source>
</evidence>
<dbReference type="EMBL" id="CP047593">
    <property type="protein sequence ID" value="QHI69465.1"/>
    <property type="molecule type" value="Genomic_DNA"/>
</dbReference>
<evidence type="ECO:0000256" key="10">
    <source>
        <dbReference type="ARBA" id="ARBA00030399"/>
    </source>
</evidence>
<feature type="binding site" evidence="13">
    <location>
        <begin position="254"/>
        <end position="260"/>
    </location>
    <ligand>
        <name>S-adenosyl-L-methionine</name>
        <dbReference type="ChEBI" id="CHEBI:59789"/>
    </ligand>
</feature>
<dbReference type="SUPFAM" id="SSF53335">
    <property type="entry name" value="S-adenosyl-L-methionine-dependent methyltransferases"/>
    <property type="match status" value="1"/>
</dbReference>
<keyword evidence="16" id="KW-1185">Reference proteome</keyword>
<dbReference type="InterPro" id="IPR001678">
    <property type="entry name" value="MeTrfase_RsmB-F_NOP2_dom"/>
</dbReference>
<dbReference type="InterPro" id="IPR049560">
    <property type="entry name" value="MeTrfase_RsmB-F_NOP2_cat"/>
</dbReference>
<accession>A0A6P1MEF2</accession>
<proteinExistence type="inferred from homology"/>
<protein>
    <recommendedName>
        <fullName evidence="3">16S rRNA (cytosine(967)-C(5))-methyltransferase</fullName>
        <ecNumber evidence="3">2.1.1.176</ecNumber>
    </recommendedName>
    <alternativeName>
        <fullName evidence="10">16S rRNA m5C967 methyltransferase</fullName>
    </alternativeName>
    <alternativeName>
        <fullName evidence="11">rRNA (cytosine-C(5)-)-methyltransferase RsmB</fullName>
    </alternativeName>
</protein>
<evidence type="ECO:0000256" key="13">
    <source>
        <dbReference type="PROSITE-ProRule" id="PRU01023"/>
    </source>
</evidence>
<feature type="active site" description="Nucleophile" evidence="13">
    <location>
        <position position="376"/>
    </location>
</feature>
<evidence type="ECO:0000313" key="16">
    <source>
        <dbReference type="Proteomes" id="UP000464954"/>
    </source>
</evidence>
<name>A0A6P1MEF2_9BACT</name>